<dbReference type="InterPro" id="IPR001173">
    <property type="entry name" value="Glyco_trans_2-like"/>
</dbReference>
<keyword evidence="2" id="KW-0328">Glycosyltransferase</keyword>
<dbReference type="PANTHER" id="PTHR43630">
    <property type="entry name" value="POLY-BETA-1,6-N-ACETYL-D-GLUCOSAMINE SYNTHASE"/>
    <property type="match status" value="1"/>
</dbReference>
<feature type="transmembrane region" description="Helical" evidence="4">
    <location>
        <begin position="492"/>
        <end position="512"/>
    </location>
</feature>
<evidence type="ECO:0000256" key="1">
    <source>
        <dbReference type="ARBA" id="ARBA00006739"/>
    </source>
</evidence>
<dbReference type="PANTHER" id="PTHR43630:SF1">
    <property type="entry name" value="POLY-BETA-1,6-N-ACETYL-D-GLUCOSAMINE SYNTHASE"/>
    <property type="match status" value="1"/>
</dbReference>
<gene>
    <name evidence="7" type="ORF">SAMN05216257_103338</name>
</gene>
<dbReference type="AlphaFoldDB" id="A0A1G9D411"/>
<feature type="domain" description="Type II secretion system protein GspE N-terminal" evidence="5">
    <location>
        <begin position="18"/>
        <end position="102"/>
    </location>
</feature>
<dbReference type="SUPFAM" id="SSF160246">
    <property type="entry name" value="EspE N-terminal domain-like"/>
    <property type="match status" value="1"/>
</dbReference>
<dbReference type="Proteomes" id="UP000199328">
    <property type="component" value="Unassembled WGS sequence"/>
</dbReference>
<accession>A0A1G9D411</accession>
<dbReference type="Gene3D" id="3.30.300.160">
    <property type="entry name" value="Type II secretion system, protein E, N-terminal domain"/>
    <property type="match status" value="1"/>
</dbReference>
<dbReference type="EMBL" id="FNFV01000003">
    <property type="protein sequence ID" value="SDK58617.1"/>
    <property type="molecule type" value="Genomic_DNA"/>
</dbReference>
<evidence type="ECO:0000313" key="7">
    <source>
        <dbReference type="EMBL" id="SDK58617.1"/>
    </source>
</evidence>
<feature type="transmembrane region" description="Helical" evidence="4">
    <location>
        <begin position="446"/>
        <end position="472"/>
    </location>
</feature>
<dbReference type="Pfam" id="PF13632">
    <property type="entry name" value="Glyco_trans_2_3"/>
    <property type="match status" value="1"/>
</dbReference>
<evidence type="ECO:0000256" key="2">
    <source>
        <dbReference type="ARBA" id="ARBA00022676"/>
    </source>
</evidence>
<keyword evidence="3 7" id="KW-0808">Transferase</keyword>
<dbReference type="STRING" id="990712.SAMN05216257_103338"/>
<evidence type="ECO:0000256" key="3">
    <source>
        <dbReference type="ARBA" id="ARBA00022679"/>
    </source>
</evidence>
<evidence type="ECO:0000259" key="5">
    <source>
        <dbReference type="Pfam" id="PF05157"/>
    </source>
</evidence>
<evidence type="ECO:0000256" key="4">
    <source>
        <dbReference type="SAM" id="Phobius"/>
    </source>
</evidence>
<keyword evidence="4" id="KW-0812">Transmembrane</keyword>
<keyword evidence="4" id="KW-1133">Transmembrane helix</keyword>
<dbReference type="SUPFAM" id="SSF53448">
    <property type="entry name" value="Nucleotide-diphospho-sugar transferases"/>
    <property type="match status" value="1"/>
</dbReference>
<organism evidence="7 8">
    <name type="scientific">Meinhardsimonia xiamenensis</name>
    <dbReference type="NCBI Taxonomy" id="990712"/>
    <lineage>
        <taxon>Bacteria</taxon>
        <taxon>Pseudomonadati</taxon>
        <taxon>Pseudomonadota</taxon>
        <taxon>Alphaproteobacteria</taxon>
        <taxon>Rhodobacterales</taxon>
        <taxon>Paracoccaceae</taxon>
        <taxon>Meinhardsimonia</taxon>
    </lineage>
</organism>
<feature type="domain" description="Glycosyltransferase 2-like" evidence="6">
    <location>
        <begin position="281"/>
        <end position="476"/>
    </location>
</feature>
<reference evidence="8" key="1">
    <citation type="submission" date="2016-10" db="EMBL/GenBank/DDBJ databases">
        <authorList>
            <person name="Varghese N."/>
            <person name="Submissions S."/>
        </authorList>
    </citation>
    <scope>NUCLEOTIDE SEQUENCE [LARGE SCALE GENOMIC DNA]</scope>
    <source>
        <strain evidence="8">CGMCC 1.10789</strain>
    </source>
</reference>
<evidence type="ECO:0000259" key="6">
    <source>
        <dbReference type="Pfam" id="PF13632"/>
    </source>
</evidence>
<name>A0A1G9D411_9RHOB</name>
<feature type="transmembrane region" description="Helical" evidence="4">
    <location>
        <begin position="146"/>
        <end position="174"/>
    </location>
</feature>
<dbReference type="Gene3D" id="3.90.550.10">
    <property type="entry name" value="Spore Coat Polysaccharide Biosynthesis Protein SpsA, Chain A"/>
    <property type="match status" value="1"/>
</dbReference>
<keyword evidence="8" id="KW-1185">Reference proteome</keyword>
<proteinExistence type="inferred from homology"/>
<dbReference type="Pfam" id="PF05157">
    <property type="entry name" value="MshEN"/>
    <property type="match status" value="1"/>
</dbReference>
<dbReference type="InterPro" id="IPR007831">
    <property type="entry name" value="T2SS_GspE_N"/>
</dbReference>
<dbReference type="GO" id="GO:0016757">
    <property type="term" value="F:glycosyltransferase activity"/>
    <property type="evidence" value="ECO:0007669"/>
    <property type="project" value="UniProtKB-KW"/>
</dbReference>
<evidence type="ECO:0000313" key="8">
    <source>
        <dbReference type="Proteomes" id="UP000199328"/>
    </source>
</evidence>
<keyword evidence="4" id="KW-0472">Membrane</keyword>
<protein>
    <submittedName>
        <fullName evidence="7">Glycosyltransferase, catalytic subunit of cellulose synthase and poly-beta-1,6-N-acetylglucosamine synthase</fullName>
    </submittedName>
</protein>
<dbReference type="InterPro" id="IPR029044">
    <property type="entry name" value="Nucleotide-diphossugar_trans"/>
</dbReference>
<sequence length="581" mass="64644">MPEAAPRPANSSTPPRRLARADLLAQPPEPRLVEALGPALCLRLGMLPLRRAGRETLVATADPERLAARRRMIETALGPVRPILAAPRDIEEALRHHFGATLARAAEAHVPEPVSCRALAGAVRPLEALAWLQLFGAVTLVAPKTVLAALTALAVTAMLLATALKLAAALAALAPPRPRPGEERGPLVLMPERPMVSVIVPLFREASIAGALIERLCRVRYPRNRLEICFAVEEDDDITRAALERADLPAWMRAVIVPGGSVRTKPRALNFVLDFCRGEIIGVWDAEDAPAPDQIEKVVSHLHRAPAEVAGVQGVLDFYNSGQNWLTRCFTIEYATWFRLVLPGLARLGLVVPLGGTTLFFRRPALEEMGRWDAHNVTEDADLGVRLARFGYRVELLDTVTTEEAASSPSAWIRQRSRWLKGYAVTWGVHMRAPRRLLRELGWWRFMGFQVLFLGTVIQFALQPFLWSFWLILFGLPHPLDPMLSAPLGHALWAGFLTCEAINLSASAAALWRAGRQRRALVPWAPLLHVYYLMASVAVAKGLWEVIHRPFFWDKTEHGRVSPRRRRGRDVTRLRPRSRRA</sequence>
<dbReference type="InterPro" id="IPR037257">
    <property type="entry name" value="T2SS_E_N_sf"/>
</dbReference>
<comment type="similarity">
    <text evidence="1">Belongs to the glycosyltransferase 2 family.</text>
</comment>